<dbReference type="PANTHER" id="PTHR11409:SF42">
    <property type="entry name" value="ADENOSINE DEAMINASE-LIKE PROTEIN"/>
    <property type="match status" value="1"/>
</dbReference>
<dbReference type="eggNOG" id="KOG1097">
    <property type="taxonomic scope" value="Eukaryota"/>
</dbReference>
<keyword evidence="12" id="KW-1185">Reference proteome</keyword>
<dbReference type="KEGG" id="hro:HELRODRAFT_110129"/>
<evidence type="ECO:0000313" key="10">
    <source>
        <dbReference type="EMBL" id="ESO08564.1"/>
    </source>
</evidence>
<dbReference type="EnsemblMetazoa" id="HelroT110129">
    <property type="protein sequence ID" value="HelroP110129"/>
    <property type="gene ID" value="HelroG110129"/>
</dbReference>
<dbReference type="FunCoup" id="T1EEZ6">
    <property type="interactions" value="1057"/>
</dbReference>
<dbReference type="SUPFAM" id="SSF51556">
    <property type="entry name" value="Metallo-dependent hydrolases"/>
    <property type="match status" value="1"/>
</dbReference>
<dbReference type="RefSeq" id="XP_009013494.1">
    <property type="nucleotide sequence ID" value="XM_009015246.1"/>
</dbReference>
<comment type="similarity">
    <text evidence="2">Belongs to the metallo-dependent hydrolases superfamily. Adenosine and AMP deaminases family.</text>
</comment>
<evidence type="ECO:0000256" key="4">
    <source>
        <dbReference type="ARBA" id="ARBA00022723"/>
    </source>
</evidence>
<evidence type="ECO:0000259" key="9">
    <source>
        <dbReference type="Pfam" id="PF00962"/>
    </source>
</evidence>
<feature type="domain" description="Adenosine deaminase" evidence="9">
    <location>
        <begin position="9"/>
        <end position="348"/>
    </location>
</feature>
<evidence type="ECO:0000256" key="8">
    <source>
        <dbReference type="ARBA" id="ARBA00048787"/>
    </source>
</evidence>
<keyword evidence="7" id="KW-0546">Nucleotide metabolism</keyword>
<keyword evidence="4" id="KW-0479">Metal-binding</keyword>
<dbReference type="InterPro" id="IPR006330">
    <property type="entry name" value="Ado/ade_deaminase"/>
</dbReference>
<dbReference type="EMBL" id="AMQM01003288">
    <property type="status" value="NOT_ANNOTATED_CDS"/>
    <property type="molecule type" value="Genomic_DNA"/>
</dbReference>
<name>T1EEZ6_HELRO</name>
<protein>
    <recommendedName>
        <fullName evidence="9">Adenosine deaminase domain-containing protein</fullName>
    </recommendedName>
</protein>
<dbReference type="GO" id="GO:0046872">
    <property type="term" value="F:metal ion binding"/>
    <property type="evidence" value="ECO:0007669"/>
    <property type="project" value="UniProtKB-KW"/>
</dbReference>
<proteinExistence type="inferred from homology"/>
<dbReference type="CDD" id="cd00443">
    <property type="entry name" value="ADA_AMPD"/>
    <property type="match status" value="1"/>
</dbReference>
<evidence type="ECO:0000256" key="1">
    <source>
        <dbReference type="ARBA" id="ARBA00001947"/>
    </source>
</evidence>
<evidence type="ECO:0000313" key="12">
    <source>
        <dbReference type="Proteomes" id="UP000015101"/>
    </source>
</evidence>
<dbReference type="GO" id="GO:0004000">
    <property type="term" value="F:adenosine deaminase activity"/>
    <property type="evidence" value="ECO:0000318"/>
    <property type="project" value="GO_Central"/>
</dbReference>
<evidence type="ECO:0000256" key="5">
    <source>
        <dbReference type="ARBA" id="ARBA00022801"/>
    </source>
</evidence>
<dbReference type="Pfam" id="PF00962">
    <property type="entry name" value="A_deaminase"/>
    <property type="match status" value="1"/>
</dbReference>
<evidence type="ECO:0000256" key="7">
    <source>
        <dbReference type="ARBA" id="ARBA00023080"/>
    </source>
</evidence>
<organism evidence="11 12">
    <name type="scientific">Helobdella robusta</name>
    <name type="common">Californian leech</name>
    <dbReference type="NCBI Taxonomy" id="6412"/>
    <lineage>
        <taxon>Eukaryota</taxon>
        <taxon>Metazoa</taxon>
        <taxon>Spiralia</taxon>
        <taxon>Lophotrochozoa</taxon>
        <taxon>Annelida</taxon>
        <taxon>Clitellata</taxon>
        <taxon>Hirudinea</taxon>
        <taxon>Rhynchobdellida</taxon>
        <taxon>Glossiphoniidae</taxon>
        <taxon>Helobdella</taxon>
    </lineage>
</organism>
<dbReference type="OrthoDB" id="272271at2759"/>
<comment type="catalytic activity">
    <reaction evidence="8">
        <text>N(6)-methyl-AMP + H2O + H(+) = IMP + methylamine</text>
        <dbReference type="Rhea" id="RHEA:16001"/>
        <dbReference type="ChEBI" id="CHEBI:15377"/>
        <dbReference type="ChEBI" id="CHEBI:15378"/>
        <dbReference type="ChEBI" id="CHEBI:58053"/>
        <dbReference type="ChEBI" id="CHEBI:59338"/>
        <dbReference type="ChEBI" id="CHEBI:144842"/>
    </reaction>
    <physiologicalReaction direction="left-to-right" evidence="8">
        <dbReference type="Rhea" id="RHEA:16002"/>
    </physiologicalReaction>
</comment>
<evidence type="ECO:0000256" key="3">
    <source>
        <dbReference type="ARBA" id="ARBA00011245"/>
    </source>
</evidence>
<dbReference type="GO" id="GO:0006154">
    <property type="term" value="P:adenosine catabolic process"/>
    <property type="evidence" value="ECO:0000318"/>
    <property type="project" value="GO_Central"/>
</dbReference>
<keyword evidence="5" id="KW-0378">Hydrolase</keyword>
<reference evidence="12" key="1">
    <citation type="submission" date="2012-12" db="EMBL/GenBank/DDBJ databases">
        <authorList>
            <person name="Hellsten U."/>
            <person name="Grimwood J."/>
            <person name="Chapman J.A."/>
            <person name="Shapiro H."/>
            <person name="Aerts A."/>
            <person name="Otillar R.P."/>
            <person name="Terry A.Y."/>
            <person name="Boore J.L."/>
            <person name="Simakov O."/>
            <person name="Marletaz F."/>
            <person name="Cho S.-J."/>
            <person name="Edsinger-Gonzales E."/>
            <person name="Havlak P."/>
            <person name="Kuo D.-H."/>
            <person name="Larsson T."/>
            <person name="Lv J."/>
            <person name="Arendt D."/>
            <person name="Savage R."/>
            <person name="Osoegawa K."/>
            <person name="de Jong P."/>
            <person name="Lindberg D.R."/>
            <person name="Seaver E.C."/>
            <person name="Weisblat D.A."/>
            <person name="Putnam N.H."/>
            <person name="Grigoriev I.V."/>
            <person name="Rokhsar D.S."/>
        </authorList>
    </citation>
    <scope>NUCLEOTIDE SEQUENCE</scope>
</reference>
<dbReference type="Proteomes" id="UP000015101">
    <property type="component" value="Unassembled WGS sequence"/>
</dbReference>
<comment type="subunit">
    <text evidence="3">Monomer.</text>
</comment>
<reference evidence="11" key="3">
    <citation type="submission" date="2015-06" db="UniProtKB">
        <authorList>
            <consortium name="EnsemblMetazoa"/>
        </authorList>
    </citation>
    <scope>IDENTIFICATION</scope>
</reference>
<dbReference type="InterPro" id="IPR032466">
    <property type="entry name" value="Metal_Hydrolase"/>
</dbReference>
<reference evidence="10 12" key="2">
    <citation type="journal article" date="2013" name="Nature">
        <title>Insights into bilaterian evolution from three spiralian genomes.</title>
        <authorList>
            <person name="Simakov O."/>
            <person name="Marletaz F."/>
            <person name="Cho S.J."/>
            <person name="Edsinger-Gonzales E."/>
            <person name="Havlak P."/>
            <person name="Hellsten U."/>
            <person name="Kuo D.H."/>
            <person name="Larsson T."/>
            <person name="Lv J."/>
            <person name="Arendt D."/>
            <person name="Savage R."/>
            <person name="Osoegawa K."/>
            <person name="de Jong P."/>
            <person name="Grimwood J."/>
            <person name="Chapman J.A."/>
            <person name="Shapiro H."/>
            <person name="Aerts A."/>
            <person name="Otillar R.P."/>
            <person name="Terry A.Y."/>
            <person name="Boore J.L."/>
            <person name="Grigoriev I.V."/>
            <person name="Lindberg D.R."/>
            <person name="Seaver E.C."/>
            <person name="Weisblat D.A."/>
            <person name="Putnam N.H."/>
            <person name="Rokhsar D.S."/>
        </authorList>
    </citation>
    <scope>NUCLEOTIDE SEQUENCE</scope>
</reference>
<dbReference type="GO" id="GO:0009117">
    <property type="term" value="P:nucleotide metabolic process"/>
    <property type="evidence" value="ECO:0007669"/>
    <property type="project" value="UniProtKB-KW"/>
</dbReference>
<dbReference type="PANTHER" id="PTHR11409">
    <property type="entry name" value="ADENOSINE DEAMINASE"/>
    <property type="match status" value="1"/>
</dbReference>
<dbReference type="GO" id="GO:0046103">
    <property type="term" value="P:inosine biosynthetic process"/>
    <property type="evidence" value="ECO:0000318"/>
    <property type="project" value="GO_Central"/>
</dbReference>
<dbReference type="CTD" id="20195148"/>
<evidence type="ECO:0000256" key="2">
    <source>
        <dbReference type="ARBA" id="ARBA00006676"/>
    </source>
</evidence>
<dbReference type="Gene3D" id="3.20.20.140">
    <property type="entry name" value="Metal-dependent hydrolases"/>
    <property type="match status" value="1"/>
</dbReference>
<dbReference type="GeneID" id="20195148"/>
<dbReference type="AlphaFoldDB" id="T1EEZ6"/>
<evidence type="ECO:0000313" key="11">
    <source>
        <dbReference type="EnsemblMetazoa" id="HelroP110129"/>
    </source>
</evidence>
<dbReference type="OMA" id="RPQFKPY"/>
<sequence>MEKFCRDMPKIELHAHLNGSVSEQTIEKLLKRRAATSSSSSEQHGEAVATGCNIKPGNDLSLDDCFKKFSIIHQLCSDDESVYIITKDVIQEFAADNVKYLELRTGPKCNSTSNMTKSSYLKSVLQAIRDATTVKTSEIIVKLIISIDRAKPLQEAWENLQLAKQFRNFDVGREDMGDVIVGLDLSGHPSTTDVEKFIPVLQAARESSFKLTIHVSEIAGREDECRKLISLRPHRLGHATNLSTHPNQCIDIIQKILIQNIPLEICLTSNLMTSTIADLSSHHLQYWLDKKHQCIICTDDKGMFSTSLSKEFILASTTFNLSKEEVWSMSRNAVEHIFSSEHVKEQLRTMFATFICD</sequence>
<dbReference type="FunFam" id="3.20.20.140:FF:000033">
    <property type="entry name" value="Adenosine deaminase-like protein"/>
    <property type="match status" value="1"/>
</dbReference>
<dbReference type="HOGENOM" id="CLU_039228_3_0_1"/>
<evidence type="ECO:0000256" key="6">
    <source>
        <dbReference type="ARBA" id="ARBA00022833"/>
    </source>
</evidence>
<dbReference type="InterPro" id="IPR001365">
    <property type="entry name" value="A_deaminase_dom"/>
</dbReference>
<accession>T1EEZ6</accession>
<keyword evidence="6" id="KW-0862">Zinc</keyword>
<dbReference type="EMBL" id="KB096080">
    <property type="protein sequence ID" value="ESO08564.1"/>
    <property type="molecule type" value="Genomic_DNA"/>
</dbReference>
<dbReference type="InParanoid" id="T1EEZ6"/>
<comment type="cofactor">
    <cofactor evidence="1">
        <name>Zn(2+)</name>
        <dbReference type="ChEBI" id="CHEBI:29105"/>
    </cofactor>
</comment>
<gene>
    <name evidence="11" type="primary">20195148</name>
    <name evidence="10" type="ORF">HELRODRAFT_110129</name>
</gene>
<dbReference type="STRING" id="6412.T1EEZ6"/>